<dbReference type="GeneID" id="6080981"/>
<organism evidence="3">
    <name type="scientific">Laccaria bicolor (strain S238N-H82 / ATCC MYA-4686)</name>
    <name type="common">Bicoloured deceiver</name>
    <name type="synonym">Laccaria laccata var. bicolor</name>
    <dbReference type="NCBI Taxonomy" id="486041"/>
    <lineage>
        <taxon>Eukaryota</taxon>
        <taxon>Fungi</taxon>
        <taxon>Dikarya</taxon>
        <taxon>Basidiomycota</taxon>
        <taxon>Agaricomycotina</taxon>
        <taxon>Agaricomycetes</taxon>
        <taxon>Agaricomycetidae</taxon>
        <taxon>Agaricales</taxon>
        <taxon>Agaricineae</taxon>
        <taxon>Hydnangiaceae</taxon>
        <taxon>Laccaria</taxon>
    </lineage>
</organism>
<dbReference type="Proteomes" id="UP000001194">
    <property type="component" value="Unassembled WGS sequence"/>
</dbReference>
<evidence type="ECO:0000313" key="3">
    <source>
        <dbReference type="Proteomes" id="UP000001194"/>
    </source>
</evidence>
<feature type="compositionally biased region" description="Basic and acidic residues" evidence="1">
    <location>
        <begin position="250"/>
        <end position="259"/>
    </location>
</feature>
<proteinExistence type="predicted"/>
<dbReference type="AlphaFoldDB" id="B0DN25"/>
<dbReference type="EMBL" id="DS547120">
    <property type="protein sequence ID" value="EDR03978.1"/>
    <property type="molecule type" value="Genomic_DNA"/>
</dbReference>
<feature type="compositionally biased region" description="Low complexity" evidence="1">
    <location>
        <begin position="161"/>
        <end position="177"/>
    </location>
</feature>
<accession>B0DN25</accession>
<feature type="region of interest" description="Disordered" evidence="1">
    <location>
        <begin position="204"/>
        <end position="259"/>
    </location>
</feature>
<keyword evidence="3" id="KW-1185">Reference proteome</keyword>
<dbReference type="RefSeq" id="XP_001885233.1">
    <property type="nucleotide sequence ID" value="XM_001885198.1"/>
</dbReference>
<protein>
    <submittedName>
        <fullName evidence="2">Predicted protein</fullName>
    </submittedName>
</protein>
<dbReference type="HOGENOM" id="CLU_1107286_0_0_1"/>
<feature type="region of interest" description="Disordered" evidence="1">
    <location>
        <begin position="108"/>
        <end position="191"/>
    </location>
</feature>
<evidence type="ECO:0000313" key="2">
    <source>
        <dbReference type="EMBL" id="EDR03978.1"/>
    </source>
</evidence>
<gene>
    <name evidence="2" type="ORF">LACBIDRAFT_295103</name>
</gene>
<dbReference type="KEGG" id="lbc:LACBIDRAFT_295103"/>
<dbReference type="OrthoDB" id="10371541at2759"/>
<reference evidence="2 3" key="1">
    <citation type="journal article" date="2008" name="Nature">
        <title>The genome of Laccaria bicolor provides insights into mycorrhizal symbiosis.</title>
        <authorList>
            <person name="Martin F."/>
            <person name="Aerts A."/>
            <person name="Ahren D."/>
            <person name="Brun A."/>
            <person name="Danchin E.G.J."/>
            <person name="Duchaussoy F."/>
            <person name="Gibon J."/>
            <person name="Kohler A."/>
            <person name="Lindquist E."/>
            <person name="Pereda V."/>
            <person name="Salamov A."/>
            <person name="Shapiro H.J."/>
            <person name="Wuyts J."/>
            <person name="Blaudez D."/>
            <person name="Buee M."/>
            <person name="Brokstein P."/>
            <person name="Canbaeck B."/>
            <person name="Cohen D."/>
            <person name="Courty P.E."/>
            <person name="Coutinho P.M."/>
            <person name="Delaruelle C."/>
            <person name="Detter J.C."/>
            <person name="Deveau A."/>
            <person name="DiFazio S."/>
            <person name="Duplessis S."/>
            <person name="Fraissinet-Tachet L."/>
            <person name="Lucic E."/>
            <person name="Frey-Klett P."/>
            <person name="Fourrey C."/>
            <person name="Feussner I."/>
            <person name="Gay G."/>
            <person name="Grimwood J."/>
            <person name="Hoegger P.J."/>
            <person name="Jain P."/>
            <person name="Kilaru S."/>
            <person name="Labbe J."/>
            <person name="Lin Y.C."/>
            <person name="Legue V."/>
            <person name="Le Tacon F."/>
            <person name="Marmeisse R."/>
            <person name="Melayah D."/>
            <person name="Montanini B."/>
            <person name="Muratet M."/>
            <person name="Nehls U."/>
            <person name="Niculita-Hirzel H."/>
            <person name="Oudot-Le Secq M.P."/>
            <person name="Peter M."/>
            <person name="Quesneville H."/>
            <person name="Rajashekar B."/>
            <person name="Reich M."/>
            <person name="Rouhier N."/>
            <person name="Schmutz J."/>
            <person name="Yin T."/>
            <person name="Chalot M."/>
            <person name="Henrissat B."/>
            <person name="Kuees U."/>
            <person name="Lucas S."/>
            <person name="Van de Peer Y."/>
            <person name="Podila G.K."/>
            <person name="Polle A."/>
            <person name="Pukkila P.J."/>
            <person name="Richardson P.M."/>
            <person name="Rouze P."/>
            <person name="Sanders I.R."/>
            <person name="Stajich J.E."/>
            <person name="Tunlid A."/>
            <person name="Tuskan G."/>
            <person name="Grigoriev I.V."/>
        </authorList>
    </citation>
    <scope>NUCLEOTIDE SEQUENCE [LARGE SCALE GENOMIC DNA]</scope>
    <source>
        <strain evidence="3">S238N-H82 / ATCC MYA-4686</strain>
    </source>
</reference>
<evidence type="ECO:0000256" key="1">
    <source>
        <dbReference type="SAM" id="MobiDB-lite"/>
    </source>
</evidence>
<sequence>MYTQGYHHYPSASHPMYPDTARAHTLSATLNPGTPQYEEITRRPSYLQNEYGYFVSNEARADMKFPLSTADMLACNTGIADMYHENNILEQFVDLVPPEVYARMGLPVPGAPASPTKAAAKRGRPKKAAGRPRSPTKASTRSPRKAAAAPQLESVTEHAEPSGSSSSAPPVSRGRPVTHARAEDELRATMSASTAARLRGRAMQNDAMEGVVPSQIYSASSTPSMSHGTPVKRAEKERRVGTRTSPRKANRVDYARLND</sequence>
<feature type="compositionally biased region" description="Polar residues" evidence="1">
    <location>
        <begin position="215"/>
        <end position="227"/>
    </location>
</feature>
<feature type="compositionally biased region" description="Basic residues" evidence="1">
    <location>
        <begin position="119"/>
        <end position="130"/>
    </location>
</feature>
<name>B0DN25_LACBS</name>
<dbReference type="InParanoid" id="B0DN25"/>